<dbReference type="Proteomes" id="UP000050421">
    <property type="component" value="Unassembled WGS sequence"/>
</dbReference>
<dbReference type="GO" id="GO:0032259">
    <property type="term" value="P:methylation"/>
    <property type="evidence" value="ECO:0007669"/>
    <property type="project" value="UniProtKB-KW"/>
</dbReference>
<reference evidence="1 2" key="1">
    <citation type="submission" date="2015-09" db="EMBL/GenBank/DDBJ databases">
        <title>Identification and resolution of microdiversity through metagenomic sequencing of parallel consortia.</title>
        <authorList>
            <person name="Nelson W.C."/>
            <person name="Romine M.F."/>
            <person name="Lindemann S.R."/>
        </authorList>
    </citation>
    <scope>NUCLEOTIDE SEQUENCE [LARGE SCALE GENOMIC DNA]</scope>
    <source>
        <strain evidence="1">HL-49</strain>
    </source>
</reference>
<dbReference type="GO" id="GO:0008168">
    <property type="term" value="F:methyltransferase activity"/>
    <property type="evidence" value="ECO:0007669"/>
    <property type="project" value="UniProtKB-KW"/>
</dbReference>
<gene>
    <name evidence="1" type="ORF">HLUCCX10_02510</name>
</gene>
<dbReference type="eggNOG" id="COG2519">
    <property type="taxonomic scope" value="Bacteria"/>
</dbReference>
<sequence length="239" mass="28201">MITNNRYVKPSHRILARFLNELWKYIKQGKPISEALKGYSAYYDYNRERVFPYERQLPWINHFACERLRELIIPGMNILEFGLGGSTLFFRNLGASVYSIEHDHEWFQTVKKELENDKMVSLHLYKPEINQPEIEDKYRSVHGLFSEGMSWKAYAHAADHLSDEAFDLILIDGRARPECLRNSISKLKPGGMLVFDNSERESYQQAMHELMGNWRCEKYQGVQICDPFFSETRIYFKPA</sequence>
<proteinExistence type="predicted"/>
<dbReference type="PATRIC" id="fig|1305737.6.peg.1168"/>
<dbReference type="STRING" id="1305737.GCA_000526355_01763"/>
<dbReference type="AlphaFoldDB" id="A0A0P7YL09"/>
<dbReference type="EMBL" id="LJXT01000009">
    <property type="protein sequence ID" value="KPQ19476.1"/>
    <property type="molecule type" value="Genomic_DNA"/>
</dbReference>
<dbReference type="Gene3D" id="3.40.50.150">
    <property type="entry name" value="Vaccinia Virus protein VP39"/>
    <property type="match status" value="1"/>
</dbReference>
<protein>
    <submittedName>
        <fullName evidence="1">Putative O-methyltransferase</fullName>
    </submittedName>
</protein>
<keyword evidence="1" id="KW-0808">Transferase</keyword>
<organism evidence="1 2">
    <name type="scientific">Algoriphagus marincola HL-49</name>
    <dbReference type="NCBI Taxonomy" id="1305737"/>
    <lineage>
        <taxon>Bacteria</taxon>
        <taxon>Pseudomonadati</taxon>
        <taxon>Bacteroidota</taxon>
        <taxon>Cytophagia</taxon>
        <taxon>Cytophagales</taxon>
        <taxon>Cyclobacteriaceae</taxon>
        <taxon>Algoriphagus</taxon>
    </lineage>
</organism>
<dbReference type="InterPro" id="IPR029063">
    <property type="entry name" value="SAM-dependent_MTases_sf"/>
</dbReference>
<accession>A0A0P7YL09</accession>
<comment type="caution">
    <text evidence="1">The sequence shown here is derived from an EMBL/GenBank/DDBJ whole genome shotgun (WGS) entry which is preliminary data.</text>
</comment>
<keyword evidence="1" id="KW-0489">Methyltransferase</keyword>
<dbReference type="OrthoDB" id="938855at2"/>
<name>A0A0P7YL09_9BACT</name>
<dbReference type="SUPFAM" id="SSF53335">
    <property type="entry name" value="S-adenosyl-L-methionine-dependent methyltransferases"/>
    <property type="match status" value="1"/>
</dbReference>
<evidence type="ECO:0000313" key="1">
    <source>
        <dbReference type="EMBL" id="KPQ19476.1"/>
    </source>
</evidence>
<evidence type="ECO:0000313" key="2">
    <source>
        <dbReference type="Proteomes" id="UP000050421"/>
    </source>
</evidence>